<organism evidence="2 3">
    <name type="scientific">Cohnella nanjingensis</name>
    <dbReference type="NCBI Taxonomy" id="1387779"/>
    <lineage>
        <taxon>Bacteria</taxon>
        <taxon>Bacillati</taxon>
        <taxon>Bacillota</taxon>
        <taxon>Bacilli</taxon>
        <taxon>Bacillales</taxon>
        <taxon>Paenibacillaceae</taxon>
        <taxon>Cohnella</taxon>
    </lineage>
</organism>
<gene>
    <name evidence="2" type="ORF">H7C19_34085</name>
</gene>
<comment type="caution">
    <text evidence="2">The sequence shown here is derived from an EMBL/GenBank/DDBJ whole genome shotgun (WGS) entry which is preliminary data.</text>
</comment>
<evidence type="ECO:0000313" key="2">
    <source>
        <dbReference type="EMBL" id="MBB6675704.1"/>
    </source>
</evidence>
<dbReference type="EMBL" id="JACJVP010000101">
    <property type="protein sequence ID" value="MBB6675704.1"/>
    <property type="molecule type" value="Genomic_DNA"/>
</dbReference>
<dbReference type="InterPro" id="IPR011990">
    <property type="entry name" value="TPR-like_helical_dom_sf"/>
</dbReference>
<feature type="repeat" description="TPR" evidence="1">
    <location>
        <begin position="19"/>
        <end position="52"/>
    </location>
</feature>
<dbReference type="Gene3D" id="1.25.40.10">
    <property type="entry name" value="Tetratricopeptide repeat domain"/>
    <property type="match status" value="1"/>
</dbReference>
<dbReference type="SMART" id="SM00028">
    <property type="entry name" value="TPR"/>
    <property type="match status" value="1"/>
</dbReference>
<dbReference type="RefSeq" id="WP_185673546.1">
    <property type="nucleotide sequence ID" value="NZ_JACJVP010000101.1"/>
</dbReference>
<accession>A0A7X0RXY3</accession>
<dbReference type="InterPro" id="IPR019734">
    <property type="entry name" value="TPR_rpt"/>
</dbReference>
<dbReference type="PROSITE" id="PS50005">
    <property type="entry name" value="TPR"/>
    <property type="match status" value="1"/>
</dbReference>
<dbReference type="SUPFAM" id="SSF48452">
    <property type="entry name" value="TPR-like"/>
    <property type="match status" value="1"/>
</dbReference>
<sequence>ADKAIGFLQEFQRMNASSCEAYYRLGTVYRTMGRTEEAREAFRACKELYRTLPRYMRRKERKWAIRASFAKA</sequence>
<feature type="non-terminal residue" evidence="2">
    <location>
        <position position="1"/>
    </location>
</feature>
<reference evidence="2 3" key="1">
    <citation type="submission" date="2020-08" db="EMBL/GenBank/DDBJ databases">
        <title>Cohnella phylogeny.</title>
        <authorList>
            <person name="Dunlap C."/>
        </authorList>
    </citation>
    <scope>NUCLEOTIDE SEQUENCE [LARGE SCALE GENOMIC DNA]</scope>
    <source>
        <strain evidence="2 3">DSM 28246</strain>
    </source>
</reference>
<keyword evidence="1" id="KW-0802">TPR repeat</keyword>
<dbReference type="AlphaFoldDB" id="A0A7X0RXY3"/>
<name>A0A7X0RXY3_9BACL</name>
<protein>
    <submittedName>
        <fullName evidence="2">Tetratricopeptide repeat protein</fullName>
    </submittedName>
</protein>
<keyword evidence="3" id="KW-1185">Reference proteome</keyword>
<dbReference type="Proteomes" id="UP000547209">
    <property type="component" value="Unassembled WGS sequence"/>
</dbReference>
<proteinExistence type="predicted"/>
<evidence type="ECO:0000256" key="1">
    <source>
        <dbReference type="PROSITE-ProRule" id="PRU00339"/>
    </source>
</evidence>
<dbReference type="Pfam" id="PF13181">
    <property type="entry name" value="TPR_8"/>
    <property type="match status" value="1"/>
</dbReference>
<evidence type="ECO:0000313" key="3">
    <source>
        <dbReference type="Proteomes" id="UP000547209"/>
    </source>
</evidence>